<dbReference type="GO" id="GO:0032435">
    <property type="term" value="P:negative regulation of proteasomal ubiquitin-dependent protein catabolic process"/>
    <property type="evidence" value="ECO:0007669"/>
    <property type="project" value="TreeGrafter"/>
</dbReference>
<protein>
    <recommendedName>
        <fullName evidence="11">C2H2-type domain-containing protein</fullName>
    </recommendedName>
</protein>
<feature type="compositionally biased region" description="Basic and acidic residues" evidence="5">
    <location>
        <begin position="417"/>
        <end position="495"/>
    </location>
</feature>
<dbReference type="PROSITE" id="PS00028">
    <property type="entry name" value="ZINC_FINGER_C2H2_1"/>
    <property type="match status" value="1"/>
</dbReference>
<dbReference type="GO" id="GO:0005737">
    <property type="term" value="C:cytoplasm"/>
    <property type="evidence" value="ECO:0007669"/>
    <property type="project" value="UniProtKB-SubCell"/>
</dbReference>
<keyword evidence="4" id="KW-0862">Zinc</keyword>
<dbReference type="Gene3D" id="1.10.8.10">
    <property type="entry name" value="DNA helicase RuvA subunit, C-terminal domain"/>
    <property type="match status" value="1"/>
</dbReference>
<dbReference type="GO" id="GO:0005634">
    <property type="term" value="C:nucleus"/>
    <property type="evidence" value="ECO:0007669"/>
    <property type="project" value="TreeGrafter"/>
</dbReference>
<dbReference type="GO" id="GO:1903094">
    <property type="term" value="P:negative regulation of protein K48-linked deubiquitination"/>
    <property type="evidence" value="ECO:0007669"/>
    <property type="project" value="TreeGrafter"/>
</dbReference>
<dbReference type="GO" id="GO:0008270">
    <property type="term" value="F:zinc ion binding"/>
    <property type="evidence" value="ECO:0007669"/>
    <property type="project" value="UniProtKB-KW"/>
</dbReference>
<name>A0A8H5T4M9_FUSHE</name>
<keyword evidence="4" id="KW-0479">Metal-binding</keyword>
<dbReference type="PANTHER" id="PTHR46340">
    <property type="entry name" value="UBX DOMAIN-CONTAINING PROTEIN 1"/>
    <property type="match status" value="1"/>
</dbReference>
<evidence type="ECO:0000256" key="5">
    <source>
        <dbReference type="SAM" id="MobiDB-lite"/>
    </source>
</evidence>
<feature type="region of interest" description="Disordered" evidence="5">
    <location>
        <begin position="412"/>
        <end position="500"/>
    </location>
</feature>
<keyword evidence="4" id="KW-0863">Zinc-finger</keyword>
<evidence type="ECO:0000256" key="3">
    <source>
        <dbReference type="ARBA" id="ARBA00023054"/>
    </source>
</evidence>
<evidence type="ECO:0000313" key="10">
    <source>
        <dbReference type="Proteomes" id="UP000567885"/>
    </source>
</evidence>
<evidence type="ECO:0000259" key="7">
    <source>
        <dbReference type="PROSITE" id="PS50033"/>
    </source>
</evidence>
<evidence type="ECO:0000259" key="8">
    <source>
        <dbReference type="PROSITE" id="PS50157"/>
    </source>
</evidence>
<keyword evidence="10" id="KW-1185">Reference proteome</keyword>
<dbReference type="AlphaFoldDB" id="A0A8H5T4M9"/>
<comment type="caution">
    <text evidence="9">The sequence shown here is derived from an EMBL/GenBank/DDBJ whole genome shotgun (WGS) entry which is preliminary data.</text>
</comment>
<proteinExistence type="predicted"/>
<dbReference type="SUPFAM" id="SSF54236">
    <property type="entry name" value="Ubiquitin-like"/>
    <property type="match status" value="1"/>
</dbReference>
<evidence type="ECO:0000259" key="6">
    <source>
        <dbReference type="PROSITE" id="PS50030"/>
    </source>
</evidence>
<evidence type="ECO:0000256" key="2">
    <source>
        <dbReference type="ARBA" id="ARBA00022490"/>
    </source>
</evidence>
<organism evidence="9 10">
    <name type="scientific">Fusarium heterosporum</name>
    <dbReference type="NCBI Taxonomy" id="42747"/>
    <lineage>
        <taxon>Eukaryota</taxon>
        <taxon>Fungi</taxon>
        <taxon>Dikarya</taxon>
        <taxon>Ascomycota</taxon>
        <taxon>Pezizomycotina</taxon>
        <taxon>Sordariomycetes</taxon>
        <taxon>Hypocreomycetidae</taxon>
        <taxon>Hypocreales</taxon>
        <taxon>Nectriaceae</taxon>
        <taxon>Fusarium</taxon>
        <taxon>Fusarium heterosporum species complex</taxon>
    </lineage>
</organism>
<dbReference type="GO" id="GO:0036435">
    <property type="term" value="F:K48-linked polyubiquitin modification-dependent protein binding"/>
    <property type="evidence" value="ECO:0007669"/>
    <property type="project" value="TreeGrafter"/>
</dbReference>
<keyword evidence="2" id="KW-0963">Cytoplasm</keyword>
<dbReference type="SUPFAM" id="SSF46934">
    <property type="entry name" value="UBA-like"/>
    <property type="match status" value="1"/>
</dbReference>
<dbReference type="EMBL" id="JAAGWQ010000168">
    <property type="protein sequence ID" value="KAF5662182.1"/>
    <property type="molecule type" value="Genomic_DNA"/>
</dbReference>
<dbReference type="PANTHER" id="PTHR46340:SF1">
    <property type="entry name" value="UBX DOMAIN-CONTAINING PROTEIN 1"/>
    <property type="match status" value="1"/>
</dbReference>
<dbReference type="Gene3D" id="3.10.20.90">
    <property type="entry name" value="Phosphatidylinositol 3-kinase Catalytic Subunit, Chain A, domain 1"/>
    <property type="match status" value="1"/>
</dbReference>
<evidence type="ECO:0000256" key="1">
    <source>
        <dbReference type="ARBA" id="ARBA00004496"/>
    </source>
</evidence>
<keyword evidence="3" id="KW-0175">Coiled coil</keyword>
<dbReference type="InterPro" id="IPR029071">
    <property type="entry name" value="Ubiquitin-like_domsf"/>
</dbReference>
<evidence type="ECO:0008006" key="11">
    <source>
        <dbReference type="Google" id="ProtNLM"/>
    </source>
</evidence>
<feature type="domain" description="UBA" evidence="6">
    <location>
        <begin position="270"/>
        <end position="317"/>
    </location>
</feature>
<dbReference type="Pfam" id="PF22562">
    <property type="entry name" value="UBA_7"/>
    <property type="match status" value="1"/>
</dbReference>
<feature type="domain" description="UBX" evidence="7">
    <location>
        <begin position="557"/>
        <end position="590"/>
    </location>
</feature>
<dbReference type="OrthoDB" id="3348320at2759"/>
<comment type="subcellular location">
    <subcellularLocation>
        <location evidence="1">Cytoplasm</location>
    </subcellularLocation>
</comment>
<dbReference type="InterPro" id="IPR013087">
    <property type="entry name" value="Znf_C2H2_type"/>
</dbReference>
<gene>
    <name evidence="9" type="ORF">FHETE_8072</name>
</gene>
<dbReference type="InterPro" id="IPR001012">
    <property type="entry name" value="UBX_dom"/>
</dbReference>
<dbReference type="PROSITE" id="PS50157">
    <property type="entry name" value="ZINC_FINGER_C2H2_2"/>
    <property type="match status" value="1"/>
</dbReference>
<evidence type="ECO:0000256" key="4">
    <source>
        <dbReference type="PROSITE-ProRule" id="PRU00042"/>
    </source>
</evidence>
<reference evidence="9 10" key="1">
    <citation type="submission" date="2020-05" db="EMBL/GenBank/DDBJ databases">
        <title>Identification and distribution of gene clusters putatively required for synthesis of sphingolipid metabolism inhibitors in phylogenetically diverse species of the filamentous fungus Fusarium.</title>
        <authorList>
            <person name="Kim H.-S."/>
            <person name="Busman M."/>
            <person name="Brown D.W."/>
            <person name="Divon H."/>
            <person name="Uhlig S."/>
            <person name="Proctor R.H."/>
        </authorList>
    </citation>
    <scope>NUCLEOTIDE SEQUENCE [LARGE SCALE GENOMIC DNA]</scope>
    <source>
        <strain evidence="9 10">NRRL 20693</strain>
    </source>
</reference>
<feature type="domain" description="C2H2-type" evidence="8">
    <location>
        <begin position="355"/>
        <end position="384"/>
    </location>
</feature>
<dbReference type="InterPro" id="IPR015940">
    <property type="entry name" value="UBA"/>
</dbReference>
<dbReference type="GO" id="GO:0031397">
    <property type="term" value="P:negative regulation of protein ubiquitination"/>
    <property type="evidence" value="ECO:0007669"/>
    <property type="project" value="TreeGrafter"/>
</dbReference>
<dbReference type="Pfam" id="PF00789">
    <property type="entry name" value="UBX"/>
    <property type="match status" value="1"/>
</dbReference>
<dbReference type="Proteomes" id="UP000567885">
    <property type="component" value="Unassembled WGS sequence"/>
</dbReference>
<dbReference type="InterPro" id="IPR009060">
    <property type="entry name" value="UBA-like_sf"/>
</dbReference>
<dbReference type="PROSITE" id="PS50033">
    <property type="entry name" value="UBX"/>
    <property type="match status" value="1"/>
</dbReference>
<evidence type="ECO:0000313" key="9">
    <source>
        <dbReference type="EMBL" id="KAF5662182.1"/>
    </source>
</evidence>
<accession>A0A8H5T4M9</accession>
<dbReference type="PROSITE" id="PS50030">
    <property type="entry name" value="UBA"/>
    <property type="match status" value="1"/>
</dbReference>
<sequence>MGCNNSRHVLEMESRPVRPVTLSNHSAGSIMMPSSIFQDCPDSSELNRQQIINAFQQMAEYLNECGVSIDCVAVDGAVNTLYLRSRESTHNVEFILNDPDSKECDTLNNAASFANSQAQGRLGKAWFNNSMQLFMPRNVQSGLIQEAKKQNEVVFEHYGTSGGLRVYAAPWSFALCSKLNSLRDIDRSSDMHDAVAYLYQYLRLTGQDYIIAQQIYEWCEEYHQDVSREVLRRLEEAYSQTHGNWPIRIPGAFSQTCISQLAPRPSSNPTINKQDITTNMPSDLDTLLDMGFDKERVEIAVKKTGGLQGALQWLEDNQDKPIDEIKAAAAEKEDDDEEDTEAKIAELETGNAKSLICNECGKRFRNHDLATYHATKTEHTDFSESTEEIAPLTEDEKKAKLEELRERLQAKKAIQSVKDKEDQKRNEQIRQKSTRESHEAKEELARKQQIKEAAQKRQEKLDDQEAKNRIRAKIEADKAERRRKAEEAKAAREGRAPQVEAVTPAVAAAPKPKSNHNEARLRLQTAGGNITKTLPAETTLFELAQQVQSETGNAVSSFTMTFPRKTFEGDVDLSKTLKEAGLVPSAVLIVK</sequence>